<name>A0AAQ0NH58_PSEUB</name>
<reference evidence="1" key="1">
    <citation type="submission" date="2023-03" db="EMBL/GenBank/DDBJ databases">
        <authorList>
            <person name="Pothier F. J."/>
        </authorList>
    </citation>
    <scope>NUCLEOTIDE SEQUENCE</scope>
    <source>
        <strain evidence="1">DAPP-PG 215</strain>
    </source>
</reference>
<protein>
    <submittedName>
        <fullName evidence="1">Uncharacterized protein</fullName>
    </submittedName>
</protein>
<sequence length="53" mass="6038">MLCSTPGLSLACLLSDARVLLRVANLYDGEVTSKPLVQCRNSLRLRFMGWPWW</sequence>
<accession>A0AAQ0NH58</accession>
<gene>
    <name evidence="1" type="ORF">DAPPPG215_01195</name>
</gene>
<dbReference type="AlphaFoldDB" id="A0AAQ0NH58"/>
<evidence type="ECO:0000313" key="1">
    <source>
        <dbReference type="EMBL" id="CAI8729413.1"/>
    </source>
</evidence>
<evidence type="ECO:0000313" key="2">
    <source>
        <dbReference type="Proteomes" id="UP001177000"/>
    </source>
</evidence>
<proteinExistence type="predicted"/>
<organism evidence="1 2">
    <name type="scientific">Pseudomonas syringae pv. tomato</name>
    <dbReference type="NCBI Taxonomy" id="323"/>
    <lineage>
        <taxon>Bacteria</taxon>
        <taxon>Pseudomonadati</taxon>
        <taxon>Pseudomonadota</taxon>
        <taxon>Gammaproteobacteria</taxon>
        <taxon>Pseudomonadales</taxon>
        <taxon>Pseudomonadaceae</taxon>
        <taxon>Pseudomonas</taxon>
    </lineage>
</organism>
<dbReference type="Proteomes" id="UP001177000">
    <property type="component" value="Chromosome"/>
</dbReference>
<dbReference type="EMBL" id="OX458335">
    <property type="protein sequence ID" value="CAI8729413.1"/>
    <property type="molecule type" value="Genomic_DNA"/>
</dbReference>